<keyword evidence="2" id="KW-1185">Reference proteome</keyword>
<dbReference type="GO" id="GO:0004557">
    <property type="term" value="F:alpha-galactosidase activity"/>
    <property type="evidence" value="ECO:0007669"/>
    <property type="project" value="InterPro"/>
</dbReference>
<dbReference type="InterPro" id="IPR002252">
    <property type="entry name" value="Glyco_hydro_36"/>
</dbReference>
<accession>A0A2T3P0V2</accession>
<dbReference type="Pfam" id="PF02065">
    <property type="entry name" value="Melibiase"/>
    <property type="match status" value="1"/>
</dbReference>
<proteinExistence type="predicted"/>
<dbReference type="OrthoDB" id="9758822at2"/>
<sequence>MSKQFSVENFKVTFECASPAENLSCEVSHQQSDDAIFINLSIKSDTPIVFPECKLDVSFPFDDLHSLWTPCLHGHPKSLRNKGIPEIWTSFSSHISHVSPVGCFYNLNGDNKVAFAFSDMKNIVKVQAGAYEEDKAAKIIMSLFTIKAEPMTEYTATLRLDKSPVGYHEAIARMTQWHESLLENGQMPVPPAALEPVYSTWYSFHQNLDQKEIEDQCEIAASLGCKTIILDDGWQTDDNNRGYMFCGDWDVSNKRFPDMAEHVAKVQSMGMKYMLWLSVPFVGKGCKVWDEFKDNLLFYSEQNATGTLDPRYPKVREFLVSTYCRVVSDYGLDGLKLDFIDEFDMTYATGQALLPDPTRDTESLPEAVDRLMMSIRQELTKLKSDILIEFRQRYIGSMIRKYGNIFRVHDCPHDSITNRAGIMDLRLFSGDTAIHSDMFIWSESEAVESASLQFINTLFSVPQISPNLKTLPQEHLAMTKHWLSFWNDNKQVLLNGKLSSRYPEMQYPIIESTLGNVKIMSVHADMVCDVFTDGEEKITIVNGAMEESLTLRCDEPIKVELSVYDCLGKKVSYITNHTVEKLSTIIVPKSGYVTLDAIAADK</sequence>
<organism evidence="1 2">
    <name type="scientific">Photobacterium sanctipauli</name>
    <dbReference type="NCBI Taxonomy" id="1342794"/>
    <lineage>
        <taxon>Bacteria</taxon>
        <taxon>Pseudomonadati</taxon>
        <taxon>Pseudomonadota</taxon>
        <taxon>Gammaproteobacteria</taxon>
        <taxon>Vibrionales</taxon>
        <taxon>Vibrionaceae</taxon>
        <taxon>Photobacterium</taxon>
    </lineage>
</organism>
<dbReference type="InterPro" id="IPR017853">
    <property type="entry name" value="GH"/>
</dbReference>
<dbReference type="PANTHER" id="PTHR43053">
    <property type="entry name" value="GLYCOSIDASE FAMILY 31"/>
    <property type="match status" value="1"/>
</dbReference>
<evidence type="ECO:0000313" key="2">
    <source>
        <dbReference type="Proteomes" id="UP000241771"/>
    </source>
</evidence>
<dbReference type="Gene3D" id="3.20.20.70">
    <property type="entry name" value="Aldolase class I"/>
    <property type="match status" value="1"/>
</dbReference>
<dbReference type="EMBL" id="PYMA01000001">
    <property type="protein sequence ID" value="PSW22153.1"/>
    <property type="molecule type" value="Genomic_DNA"/>
</dbReference>
<dbReference type="SUPFAM" id="SSF51445">
    <property type="entry name" value="(Trans)glycosidases"/>
    <property type="match status" value="1"/>
</dbReference>
<protein>
    <submittedName>
        <fullName evidence="1">Alpha-galactosidase</fullName>
    </submittedName>
</protein>
<reference evidence="1 2" key="1">
    <citation type="submission" date="2018-01" db="EMBL/GenBank/DDBJ databases">
        <title>Whole genome sequencing of Histamine producing bacteria.</title>
        <authorList>
            <person name="Butler K."/>
        </authorList>
    </citation>
    <scope>NUCLEOTIDE SEQUENCE [LARGE SCALE GENOMIC DNA]</scope>
    <source>
        <strain evidence="1 2">DSM 100436</strain>
    </source>
</reference>
<dbReference type="RefSeq" id="WP_036818157.1">
    <property type="nucleotide sequence ID" value="NZ_JGVO01000129.1"/>
</dbReference>
<dbReference type="InterPro" id="IPR013785">
    <property type="entry name" value="Aldolase_TIM"/>
</dbReference>
<evidence type="ECO:0000313" key="1">
    <source>
        <dbReference type="EMBL" id="PSW22153.1"/>
    </source>
</evidence>
<name>A0A2T3P0V2_9GAMM</name>
<gene>
    <name evidence="1" type="ORF">C9I98_02490</name>
</gene>
<dbReference type="GO" id="GO:0016052">
    <property type="term" value="P:carbohydrate catabolic process"/>
    <property type="evidence" value="ECO:0007669"/>
    <property type="project" value="InterPro"/>
</dbReference>
<dbReference type="InterPro" id="IPR050985">
    <property type="entry name" value="Alpha-glycosidase_related"/>
</dbReference>
<dbReference type="AlphaFoldDB" id="A0A2T3P0V2"/>
<dbReference type="Proteomes" id="UP000241771">
    <property type="component" value="Unassembled WGS sequence"/>
</dbReference>
<comment type="caution">
    <text evidence="1">The sequence shown here is derived from an EMBL/GenBank/DDBJ whole genome shotgun (WGS) entry which is preliminary data.</text>
</comment>
<dbReference type="CDD" id="cd14791">
    <property type="entry name" value="GH36"/>
    <property type="match status" value="1"/>
</dbReference>